<gene>
    <name evidence="7" type="ORF">TEA_018048</name>
</gene>
<evidence type="ECO:0000313" key="7">
    <source>
        <dbReference type="EMBL" id="THG21893.1"/>
    </source>
</evidence>
<name>A0A4S4EXW0_CAMSN</name>
<evidence type="ECO:0000256" key="5">
    <source>
        <dbReference type="ARBA" id="ARBA00023136"/>
    </source>
</evidence>
<evidence type="ECO:0000256" key="1">
    <source>
        <dbReference type="ARBA" id="ARBA00004370"/>
    </source>
</evidence>
<feature type="transmembrane region" description="Helical" evidence="6">
    <location>
        <begin position="170"/>
        <end position="192"/>
    </location>
</feature>
<keyword evidence="5 6" id="KW-0472">Membrane</keyword>
<dbReference type="STRING" id="542762.A0A4S4EXW0"/>
<comment type="similarity">
    <text evidence="2">Belongs to the UPF0496 family.</text>
</comment>
<evidence type="ECO:0000256" key="4">
    <source>
        <dbReference type="ARBA" id="ARBA00022989"/>
    </source>
</evidence>
<dbReference type="EMBL" id="SDRB02001139">
    <property type="protein sequence ID" value="THG21893.1"/>
    <property type="molecule type" value="Genomic_DNA"/>
</dbReference>
<keyword evidence="3 6" id="KW-0812">Transmembrane</keyword>
<proteinExistence type="inferred from homology"/>
<keyword evidence="4 6" id="KW-1133">Transmembrane helix</keyword>
<dbReference type="AlphaFoldDB" id="A0A4S4EXW0"/>
<dbReference type="InterPro" id="IPR007749">
    <property type="entry name" value="DUF677"/>
</dbReference>
<dbReference type="Proteomes" id="UP000306102">
    <property type="component" value="Unassembled WGS sequence"/>
</dbReference>
<evidence type="ECO:0000313" key="8">
    <source>
        <dbReference type="Proteomes" id="UP000306102"/>
    </source>
</evidence>
<dbReference type="PANTHER" id="PTHR31113:SF32">
    <property type="entry name" value="UPF0496 PLANT-LIKE PROTEIN"/>
    <property type="match status" value="1"/>
</dbReference>
<keyword evidence="8" id="KW-1185">Reference proteome</keyword>
<reference evidence="7 8" key="1">
    <citation type="journal article" date="2018" name="Proc. Natl. Acad. Sci. U.S.A.">
        <title>Draft genome sequence of Camellia sinensis var. sinensis provides insights into the evolution of the tea genome and tea quality.</title>
        <authorList>
            <person name="Wei C."/>
            <person name="Yang H."/>
            <person name="Wang S."/>
            <person name="Zhao J."/>
            <person name="Liu C."/>
            <person name="Gao L."/>
            <person name="Xia E."/>
            <person name="Lu Y."/>
            <person name="Tai Y."/>
            <person name="She G."/>
            <person name="Sun J."/>
            <person name="Cao H."/>
            <person name="Tong W."/>
            <person name="Gao Q."/>
            <person name="Li Y."/>
            <person name="Deng W."/>
            <person name="Jiang X."/>
            <person name="Wang W."/>
            <person name="Chen Q."/>
            <person name="Zhang S."/>
            <person name="Li H."/>
            <person name="Wu J."/>
            <person name="Wang P."/>
            <person name="Li P."/>
            <person name="Shi C."/>
            <person name="Zheng F."/>
            <person name="Jian J."/>
            <person name="Huang B."/>
            <person name="Shan D."/>
            <person name="Shi M."/>
            <person name="Fang C."/>
            <person name="Yue Y."/>
            <person name="Li F."/>
            <person name="Li D."/>
            <person name="Wei S."/>
            <person name="Han B."/>
            <person name="Jiang C."/>
            <person name="Yin Y."/>
            <person name="Xia T."/>
            <person name="Zhang Z."/>
            <person name="Bennetzen J.L."/>
            <person name="Zhao S."/>
            <person name="Wan X."/>
        </authorList>
    </citation>
    <scope>NUCLEOTIDE SEQUENCE [LARGE SCALE GENOMIC DNA]</scope>
    <source>
        <strain evidence="8">cv. Shuchazao</strain>
        <tissue evidence="7">Leaf</tissue>
    </source>
</reference>
<comment type="subcellular location">
    <subcellularLocation>
        <location evidence="1">Membrane</location>
    </subcellularLocation>
</comment>
<dbReference type="PANTHER" id="PTHR31113">
    <property type="entry name" value="UPF0496 PROTEIN 3-RELATED"/>
    <property type="match status" value="1"/>
</dbReference>
<dbReference type="Pfam" id="PF05055">
    <property type="entry name" value="DUF677"/>
    <property type="match status" value="2"/>
</dbReference>
<feature type="transmembrane region" description="Helical" evidence="6">
    <location>
        <begin position="396"/>
        <end position="417"/>
    </location>
</feature>
<sequence length="654" mass="73663">MEGSCRHYPSGTMHQVKAYKEIKEYLINNFITCIDQNDDVKLHDDQSGFWNTLPISDDIAVKHALSNSRILEATSYGLGKLTATLTYSTGVDGTKEVFDSPHLKVLVGKRIRRRLDAKSIVQLLKSFDAPVGTTAYVEQSIPFPQDGKQTLHGIDVMYVMSGWWGGGFGYGLWIGILVASGFSVVPVPSSVWKNELKLSGNRSSKDDSREAASTLFPSMSSLLKRKKDHARLRTYSFCFTSGRQPHLGRPPDLYTYPDCNFFFTLAVGVEVRSLSLDSLREVTGCLLEMNQEVVKVILDCKQDIWNNQELFDLVKQYFENSLLTLYFCTALEKCLKRARERQELKNFKAAGDPFTEEFFSLFQSVYKNQISMLQQLQLKKKKLDKKLKSLKLWRKVSSVIFAVAFAAVLICSVVATAVAAPPVVTALAAAAAVPLGTMGKWFDSLWNKYENEVKGEREIISSMQIGTYIAIKDFDSIRVLVGRLEIEMESLRHSIDLTSSPFRGLSSCLLGQSLTVLPPCFPRRRARSLTLLLHYSIWAPSKSEHNGGLPLQLLIFRLKHTYLCSRILITCVGAEPVGALTVAFICPTLKPVRQVCDAPSWSPHMTSSICLAFNISLHRHFLLHRPHRKVTEQNRSVWLRFTGHRHPLSLLLTR</sequence>
<evidence type="ECO:0000256" key="6">
    <source>
        <dbReference type="SAM" id="Phobius"/>
    </source>
</evidence>
<protein>
    <submittedName>
        <fullName evidence="7">Uncharacterized protein</fullName>
    </submittedName>
</protein>
<evidence type="ECO:0000256" key="3">
    <source>
        <dbReference type="ARBA" id="ARBA00022692"/>
    </source>
</evidence>
<dbReference type="CDD" id="cd22992">
    <property type="entry name" value="MOC1"/>
    <property type="match status" value="1"/>
</dbReference>
<comment type="caution">
    <text evidence="7">The sequence shown here is derived from an EMBL/GenBank/DDBJ whole genome shotgun (WGS) entry which is preliminary data.</text>
</comment>
<accession>A0A4S4EXW0</accession>
<evidence type="ECO:0000256" key="2">
    <source>
        <dbReference type="ARBA" id="ARBA00009074"/>
    </source>
</evidence>
<organism evidence="7 8">
    <name type="scientific">Camellia sinensis var. sinensis</name>
    <name type="common">China tea</name>
    <dbReference type="NCBI Taxonomy" id="542762"/>
    <lineage>
        <taxon>Eukaryota</taxon>
        <taxon>Viridiplantae</taxon>
        <taxon>Streptophyta</taxon>
        <taxon>Embryophyta</taxon>
        <taxon>Tracheophyta</taxon>
        <taxon>Spermatophyta</taxon>
        <taxon>Magnoliopsida</taxon>
        <taxon>eudicotyledons</taxon>
        <taxon>Gunneridae</taxon>
        <taxon>Pentapetalae</taxon>
        <taxon>asterids</taxon>
        <taxon>Ericales</taxon>
        <taxon>Theaceae</taxon>
        <taxon>Camellia</taxon>
    </lineage>
</organism>
<dbReference type="GO" id="GO:0016020">
    <property type="term" value="C:membrane"/>
    <property type="evidence" value="ECO:0007669"/>
    <property type="project" value="UniProtKB-SubCell"/>
</dbReference>